<dbReference type="GO" id="GO:0016747">
    <property type="term" value="F:acyltransferase activity, transferring groups other than amino-acyl groups"/>
    <property type="evidence" value="ECO:0007669"/>
    <property type="project" value="InterPro"/>
</dbReference>
<dbReference type="PANTHER" id="PTHR43072">
    <property type="entry name" value="N-ACETYLTRANSFERASE"/>
    <property type="match status" value="1"/>
</dbReference>
<evidence type="ECO:0000313" key="3">
    <source>
        <dbReference type="Proteomes" id="UP000243589"/>
    </source>
</evidence>
<keyword evidence="3" id="KW-1185">Reference proteome</keyword>
<dbReference type="SUPFAM" id="SSF55729">
    <property type="entry name" value="Acyl-CoA N-acyltransferases (Nat)"/>
    <property type="match status" value="1"/>
</dbReference>
<organism evidence="2 3">
    <name type="scientific">Brevibacterium ravenspurgense</name>
    <dbReference type="NCBI Taxonomy" id="479117"/>
    <lineage>
        <taxon>Bacteria</taxon>
        <taxon>Bacillati</taxon>
        <taxon>Actinomycetota</taxon>
        <taxon>Actinomycetes</taxon>
        <taxon>Micrococcales</taxon>
        <taxon>Brevibacteriaceae</taxon>
        <taxon>Brevibacterium</taxon>
    </lineage>
</organism>
<feature type="domain" description="N-acetyltransferase" evidence="1">
    <location>
        <begin position="10"/>
        <end position="160"/>
    </location>
</feature>
<evidence type="ECO:0000313" key="2">
    <source>
        <dbReference type="EMBL" id="KXZ58614.1"/>
    </source>
</evidence>
<reference evidence="2 3" key="1">
    <citation type="submission" date="2016-01" db="EMBL/GenBank/DDBJ databases">
        <title>Use of Whole Genome Sequencing to ascertain that Brevibacterium massiliense (Roux, Raoult 2009) is a later heterotypic synonym of Brevibacterium ravenspurgense (Mages 2008).</title>
        <authorList>
            <person name="Bernier A.-M."/>
            <person name="Burdz T."/>
            <person name="Huynh C."/>
            <person name="Pachecho A.L."/>
            <person name="Wiebe D."/>
            <person name="Bonner C."/>
            <person name="Bernard K."/>
        </authorList>
    </citation>
    <scope>NUCLEOTIDE SEQUENCE [LARGE SCALE GENOMIC DNA]</scope>
    <source>
        <strain evidence="2 3">CCUG56047</strain>
    </source>
</reference>
<dbReference type="CDD" id="cd04301">
    <property type="entry name" value="NAT_SF"/>
    <property type="match status" value="1"/>
</dbReference>
<dbReference type="RefSeq" id="WP_062022188.1">
    <property type="nucleotide sequence ID" value="NZ_LQQC01000010.1"/>
</dbReference>
<dbReference type="InterPro" id="IPR016181">
    <property type="entry name" value="Acyl_CoA_acyltransferase"/>
</dbReference>
<sequence length="160" mass="18029">MSEQFDVERLEISPLDEVDALELREFLVDSLEDFWGDTNLTRDHAPHWFRQFAASGLVARYKNEFVGYLLGAIPVEGPSLIHLVAVHDNYRHKGIGRLLYEAFIKHARDRGADIVQATALPENAGAISFHSSLGFESELVDNYAGPDNARVLFTYRMAAH</sequence>
<dbReference type="InterPro" id="IPR017255">
    <property type="entry name" value="AcTrfase_GNAT_prd"/>
</dbReference>
<dbReference type="InterPro" id="IPR000182">
    <property type="entry name" value="GNAT_dom"/>
</dbReference>
<accession>A0A150H9C8</accession>
<dbReference type="PROSITE" id="PS51186">
    <property type="entry name" value="GNAT"/>
    <property type="match status" value="1"/>
</dbReference>
<dbReference type="PIRSF" id="PIRSF037663">
    <property type="entry name" value="Acetyltransf_GNAT_prd"/>
    <property type="match status" value="1"/>
</dbReference>
<dbReference type="EMBL" id="LQQC01000010">
    <property type="protein sequence ID" value="KXZ58614.1"/>
    <property type="molecule type" value="Genomic_DNA"/>
</dbReference>
<gene>
    <name evidence="2" type="ORF">Bravens_01667</name>
</gene>
<name>A0A150H9C8_9MICO</name>
<evidence type="ECO:0000259" key="1">
    <source>
        <dbReference type="PROSITE" id="PS51186"/>
    </source>
</evidence>
<dbReference type="AlphaFoldDB" id="A0A150H9C8"/>
<dbReference type="Gene3D" id="3.40.630.30">
    <property type="match status" value="1"/>
</dbReference>
<keyword evidence="2" id="KW-0808">Transferase</keyword>
<protein>
    <submittedName>
        <fullName evidence="2">Acetyltransferase (GNAT) family protein</fullName>
    </submittedName>
</protein>
<proteinExistence type="predicted"/>
<dbReference type="Proteomes" id="UP000243589">
    <property type="component" value="Unassembled WGS sequence"/>
</dbReference>
<dbReference type="Pfam" id="PF00583">
    <property type="entry name" value="Acetyltransf_1"/>
    <property type="match status" value="1"/>
</dbReference>
<comment type="caution">
    <text evidence="2">The sequence shown here is derived from an EMBL/GenBank/DDBJ whole genome shotgun (WGS) entry which is preliminary data.</text>
</comment>
<dbReference type="PATRIC" id="fig|479117.4.peg.1650"/>